<accession>A0A3B4YGA9</accession>
<reference evidence="6" key="1">
    <citation type="submission" date="2025-08" db="UniProtKB">
        <authorList>
            <consortium name="Ensembl"/>
        </authorList>
    </citation>
    <scope>IDENTIFICATION</scope>
</reference>
<organism evidence="6 7">
    <name type="scientific">Seriola lalandi dorsalis</name>
    <dbReference type="NCBI Taxonomy" id="1841481"/>
    <lineage>
        <taxon>Eukaryota</taxon>
        <taxon>Metazoa</taxon>
        <taxon>Chordata</taxon>
        <taxon>Craniata</taxon>
        <taxon>Vertebrata</taxon>
        <taxon>Euteleostomi</taxon>
        <taxon>Actinopterygii</taxon>
        <taxon>Neopterygii</taxon>
        <taxon>Teleostei</taxon>
        <taxon>Neoteleostei</taxon>
        <taxon>Acanthomorphata</taxon>
        <taxon>Carangaria</taxon>
        <taxon>Carangiformes</taxon>
        <taxon>Carangidae</taxon>
        <taxon>Seriola</taxon>
    </lineage>
</organism>
<feature type="signal peptide" evidence="4">
    <location>
        <begin position="1"/>
        <end position="22"/>
    </location>
</feature>
<dbReference type="GeneTree" id="ENSGT01150000286924"/>
<dbReference type="PROSITE" id="PS50835">
    <property type="entry name" value="IG_LIKE"/>
    <property type="match status" value="2"/>
</dbReference>
<dbReference type="Pfam" id="PF08205">
    <property type="entry name" value="C2-set_2"/>
    <property type="match status" value="1"/>
</dbReference>
<dbReference type="InterPro" id="IPR007110">
    <property type="entry name" value="Ig-like_dom"/>
</dbReference>
<evidence type="ECO:0000256" key="3">
    <source>
        <dbReference type="ARBA" id="ARBA00023157"/>
    </source>
</evidence>
<dbReference type="Ensembl" id="ENSSLDT00000029490.1">
    <property type="protein sequence ID" value="ENSSLDP00000028647.1"/>
    <property type="gene ID" value="ENSSLDG00000022140.1"/>
</dbReference>
<feature type="domain" description="Ig-like" evidence="5">
    <location>
        <begin position="235"/>
        <end position="314"/>
    </location>
</feature>
<comment type="subcellular location">
    <subcellularLocation>
        <location evidence="1">Membrane</location>
        <topology evidence="1">Single-pass membrane protein</topology>
    </subcellularLocation>
</comment>
<proteinExistence type="predicted"/>
<keyword evidence="3" id="KW-1015">Disulfide bond</keyword>
<dbReference type="SUPFAM" id="SSF48726">
    <property type="entry name" value="Immunoglobulin"/>
    <property type="match status" value="2"/>
</dbReference>
<sequence>MTLTTSLTRFFSIVFCVSGVLCQVFEVTILKPIKALSGSCVTIPCSFDIEKLYKKHLDKTCRAIWRRKSNDQDVFNSAEQTKINGELKGKLTEKDCTTTLSNIVPDTSNTFYFRLESNDCVFSNSSKCNFLPADPPSPTLTPSTLEETEGTSVRLKCSAPAPCLSQPPTLTWTPGLGDSQETPQENQDKTKVVTSVLTFTASHLHHGKTISCTATYNKQDGTKSTANTMLYSLSPVSVRPSGPVPEDTNVTLTCTSDAKPAVRNYTWYRADGGQETFIRTGQTLNITASKLTAAFICMAQNLLGTGRSNIRQIDFSSIQYFTNSKFLLPVYYSTARRNVKPKEEDPTYISLDHRDMSSEYDVIAQTRN</sequence>
<dbReference type="Gene3D" id="2.60.40.10">
    <property type="entry name" value="Immunoglobulins"/>
    <property type="match status" value="3"/>
</dbReference>
<dbReference type="InterPro" id="IPR036179">
    <property type="entry name" value="Ig-like_dom_sf"/>
</dbReference>
<keyword evidence="4" id="KW-0732">Signal</keyword>
<dbReference type="PANTHER" id="PTHR46484:SF8">
    <property type="entry name" value="B-CELL RECEPTOR CD22-LIKE-RELATED"/>
    <property type="match status" value="1"/>
</dbReference>
<feature type="chain" id="PRO_5017386406" description="Ig-like domain-containing protein" evidence="4">
    <location>
        <begin position="23"/>
        <end position="368"/>
    </location>
</feature>
<feature type="domain" description="Ig-like" evidence="5">
    <location>
        <begin position="136"/>
        <end position="228"/>
    </location>
</feature>
<protein>
    <recommendedName>
        <fullName evidence="5">Ig-like domain-containing protein</fullName>
    </recommendedName>
</protein>
<dbReference type="AlphaFoldDB" id="A0A3B4YGA9"/>
<evidence type="ECO:0000313" key="7">
    <source>
        <dbReference type="Proteomes" id="UP000261360"/>
    </source>
</evidence>
<dbReference type="GO" id="GO:0016020">
    <property type="term" value="C:membrane"/>
    <property type="evidence" value="ECO:0007669"/>
    <property type="project" value="UniProtKB-SubCell"/>
</dbReference>
<keyword evidence="2" id="KW-0472">Membrane</keyword>
<dbReference type="InterPro" id="IPR013783">
    <property type="entry name" value="Ig-like_fold"/>
</dbReference>
<dbReference type="PANTHER" id="PTHR46484">
    <property type="entry name" value="SI:CH211-171H4.5-RELATED"/>
    <property type="match status" value="1"/>
</dbReference>
<evidence type="ECO:0000313" key="6">
    <source>
        <dbReference type="Ensembl" id="ENSSLDP00000028647.1"/>
    </source>
</evidence>
<dbReference type="InterPro" id="IPR013162">
    <property type="entry name" value="CD80_C2-set"/>
</dbReference>
<dbReference type="Proteomes" id="UP000261360">
    <property type="component" value="Unplaced"/>
</dbReference>
<evidence type="ECO:0000256" key="2">
    <source>
        <dbReference type="ARBA" id="ARBA00023136"/>
    </source>
</evidence>
<dbReference type="InterPro" id="IPR003599">
    <property type="entry name" value="Ig_sub"/>
</dbReference>
<dbReference type="SMART" id="SM00409">
    <property type="entry name" value="IG"/>
    <property type="match status" value="2"/>
</dbReference>
<evidence type="ECO:0000256" key="1">
    <source>
        <dbReference type="ARBA" id="ARBA00004167"/>
    </source>
</evidence>
<reference evidence="6" key="2">
    <citation type="submission" date="2025-09" db="UniProtKB">
        <authorList>
            <consortium name="Ensembl"/>
        </authorList>
    </citation>
    <scope>IDENTIFICATION</scope>
</reference>
<evidence type="ECO:0000259" key="5">
    <source>
        <dbReference type="PROSITE" id="PS50835"/>
    </source>
</evidence>
<name>A0A3B4YGA9_SERLL</name>
<evidence type="ECO:0000256" key="4">
    <source>
        <dbReference type="SAM" id="SignalP"/>
    </source>
</evidence>
<keyword evidence="7" id="KW-1185">Reference proteome</keyword>